<protein>
    <submittedName>
        <fullName evidence="6">Uncharacterized protein</fullName>
    </submittedName>
</protein>
<dbReference type="Pfam" id="PF00010">
    <property type="entry name" value="HLH"/>
    <property type="match status" value="1"/>
</dbReference>
<dbReference type="GO" id="GO:0003700">
    <property type="term" value="F:DNA-binding transcription factor activity"/>
    <property type="evidence" value="ECO:0007669"/>
    <property type="project" value="InterPro"/>
</dbReference>
<dbReference type="SMART" id="SM00353">
    <property type="entry name" value="HLH"/>
    <property type="match status" value="1"/>
</dbReference>
<organism evidence="6 7">
    <name type="scientific">Schistosoma margrebowiei</name>
    <dbReference type="NCBI Taxonomy" id="48269"/>
    <lineage>
        <taxon>Eukaryota</taxon>
        <taxon>Metazoa</taxon>
        <taxon>Spiralia</taxon>
        <taxon>Lophotrochozoa</taxon>
        <taxon>Platyhelminthes</taxon>
        <taxon>Trematoda</taxon>
        <taxon>Digenea</taxon>
        <taxon>Strigeidida</taxon>
        <taxon>Schistosomatoidea</taxon>
        <taxon>Schistosomatidae</taxon>
        <taxon>Schistosoma</taxon>
    </lineage>
</organism>
<evidence type="ECO:0000256" key="5">
    <source>
        <dbReference type="ARBA" id="ARBA00023242"/>
    </source>
</evidence>
<dbReference type="AlphaFoldDB" id="A0A183LKX2"/>
<dbReference type="InterPro" id="IPR050933">
    <property type="entry name" value="Circadian_TF"/>
</dbReference>
<accession>A0A183LKX2</accession>
<evidence type="ECO:0000256" key="2">
    <source>
        <dbReference type="ARBA" id="ARBA00023015"/>
    </source>
</evidence>
<dbReference type="GO" id="GO:0046983">
    <property type="term" value="F:protein dimerization activity"/>
    <property type="evidence" value="ECO:0007669"/>
    <property type="project" value="InterPro"/>
</dbReference>
<dbReference type="GO" id="GO:0005667">
    <property type="term" value="C:transcription regulator complex"/>
    <property type="evidence" value="ECO:0007669"/>
    <property type="project" value="InterPro"/>
</dbReference>
<evidence type="ECO:0000256" key="3">
    <source>
        <dbReference type="ARBA" id="ARBA00023125"/>
    </source>
</evidence>
<keyword evidence="4" id="KW-0804">Transcription</keyword>
<evidence type="ECO:0000256" key="1">
    <source>
        <dbReference type="ARBA" id="ARBA00022737"/>
    </source>
</evidence>
<dbReference type="SUPFAM" id="SSF55785">
    <property type="entry name" value="PYP-like sensor domain (PAS domain)"/>
    <property type="match status" value="1"/>
</dbReference>
<dbReference type="GO" id="GO:0003677">
    <property type="term" value="F:DNA binding"/>
    <property type="evidence" value="ECO:0007669"/>
    <property type="project" value="UniProtKB-KW"/>
</dbReference>
<dbReference type="InterPro" id="IPR001067">
    <property type="entry name" value="Nuc_translocat"/>
</dbReference>
<gene>
    <name evidence="6" type="ORF">SMRZ_LOCUS4447</name>
</gene>
<dbReference type="GO" id="GO:0005634">
    <property type="term" value="C:nucleus"/>
    <property type="evidence" value="ECO:0007669"/>
    <property type="project" value="InterPro"/>
</dbReference>
<keyword evidence="3" id="KW-0238">DNA-binding</keyword>
<dbReference type="InterPro" id="IPR000014">
    <property type="entry name" value="PAS"/>
</dbReference>
<evidence type="ECO:0000313" key="6">
    <source>
        <dbReference type="EMBL" id="VDO61726.1"/>
    </source>
</evidence>
<evidence type="ECO:0000256" key="4">
    <source>
        <dbReference type="ARBA" id="ARBA00023163"/>
    </source>
</evidence>
<dbReference type="GO" id="GO:0005737">
    <property type="term" value="C:cytoplasm"/>
    <property type="evidence" value="ECO:0007669"/>
    <property type="project" value="InterPro"/>
</dbReference>
<dbReference type="InterPro" id="IPR036638">
    <property type="entry name" value="HLH_DNA-bd_sf"/>
</dbReference>
<sequence length="1042" mass="116135">MFEVTSTRLSACKHDGGDHQQDKERESHCEIERRRRNKMTAYINELCEMVPTCSSLARKPDKLTILRMALDISKNHHQNRLKTASNVLTVIVELSVFPYSYDHMRIIAWDSGVSTSTSEGKHGIQLTSRMQLGDLDFADDLALLSQTQQQMQEKTNSVAAASAAISFILGTGSTTSDGSYKPSFLSDQELKHLVLEAADGFLFVCQCDTGRIIYVSDSVTSVLNQTQSEWYQHTLYELCHPDDAEKICEQLTGSILPSQGASILGLTGQASLSNSNSTNLTKQPAGSDLKMGPVASDSSPTSVSDLVSTHICASQRHNSPANLTNNICSSPAPGRILDLKSGTLKKEGHQCTLHSDIYKLYFIRNQNFYHAKASHLRGNMSSRRGFICRMRLGSAIQCAMQSDAGVVSSLGLTTRARLRYRHTFGISSSGQCSYAVVHVTGFVKPYNPTIDPTPNNVQVSGQAIGSQTYPLFDGLISEESDFNPPISDNNHLGRSDTNNCSDVHVPQCLIALGRLQVVNKPEALDLYPHRFNEFLTRHSADTLITFCDQRVQNVLGLETNEVLGQAFGNLLPSSRDKISFQEVFDKDNQILFIKIINRSVLDRHWEPESTGLPFRLNVWDFSVVRMYDPVRGIYSSDNVNYIIGSEVLFPSWMLRISTYFHAYIQLTLFHFRAFESETSVSNPNSTYTENNSYGQAKADFFERTSHVTHTNCSIVRDHINTTPIQPNPKSSTYIHSVNQAKESHLSTYWRHTNENTDHFDPGFAIQPSTTEMNLSSNIDHQSYPFSGQVDSSLNEPNSLHSLSCSNTQLIPQSNQEHTNIQHHTDPASGDYLSSMPNNYGTLRNGTDFPTSDVQVLNNFDHKRNNSLDVNCAFQASNLNTGDCIVQTSESGLTRPSAICFMPSDSVGDCGCDITENMSPHTMSYLNINRPFGNHETYLPSIDIASDSRTYRQPITDHPTSAFHGWYDHTLPSSSISTSESSSIPSDIYHQPVANNHTQDDLSASDFVYPQPHILQTNNETNNCMQQNSLQQPSYDYFKYTVQ</sequence>
<keyword evidence="7" id="KW-1185">Reference proteome</keyword>
<evidence type="ECO:0000313" key="7">
    <source>
        <dbReference type="Proteomes" id="UP000277204"/>
    </source>
</evidence>
<dbReference type="Gene3D" id="4.10.280.10">
    <property type="entry name" value="Helix-loop-helix DNA-binding domain"/>
    <property type="match status" value="1"/>
</dbReference>
<keyword evidence="1" id="KW-0677">Repeat</keyword>
<dbReference type="CDD" id="cd00130">
    <property type="entry name" value="PAS"/>
    <property type="match status" value="2"/>
</dbReference>
<dbReference type="PRINTS" id="PR00785">
    <property type="entry name" value="NCTRNSLOCATR"/>
</dbReference>
<name>A0A183LKX2_9TREM</name>
<dbReference type="Proteomes" id="UP000277204">
    <property type="component" value="Unassembled WGS sequence"/>
</dbReference>
<dbReference type="InterPro" id="IPR035965">
    <property type="entry name" value="PAS-like_dom_sf"/>
</dbReference>
<dbReference type="PROSITE" id="PS50112">
    <property type="entry name" value="PAS"/>
    <property type="match status" value="1"/>
</dbReference>
<dbReference type="SUPFAM" id="SSF47459">
    <property type="entry name" value="HLH, helix-loop-helix DNA-binding domain"/>
    <property type="match status" value="1"/>
</dbReference>
<dbReference type="PROSITE" id="PS50888">
    <property type="entry name" value="BHLH"/>
    <property type="match status" value="1"/>
</dbReference>
<dbReference type="SMART" id="SM00091">
    <property type="entry name" value="PAS"/>
    <property type="match status" value="2"/>
</dbReference>
<reference evidence="6 7" key="1">
    <citation type="submission" date="2018-11" db="EMBL/GenBank/DDBJ databases">
        <authorList>
            <consortium name="Pathogen Informatics"/>
        </authorList>
    </citation>
    <scope>NUCLEOTIDE SEQUENCE [LARGE SCALE GENOMIC DNA]</scope>
    <source>
        <strain evidence="6 7">Zambia</strain>
    </source>
</reference>
<dbReference type="InterPro" id="IPR011598">
    <property type="entry name" value="bHLH_dom"/>
</dbReference>
<proteinExistence type="predicted"/>
<dbReference type="PANTHER" id="PTHR23042">
    <property type="entry name" value="CIRCADIAN PROTEIN CLOCK/ARNT/BMAL/PAS"/>
    <property type="match status" value="1"/>
</dbReference>
<keyword evidence="5" id="KW-0539">Nucleus</keyword>
<keyword evidence="2" id="KW-0805">Transcription regulation</keyword>
<dbReference type="Gene3D" id="3.30.450.20">
    <property type="entry name" value="PAS domain"/>
    <property type="match status" value="1"/>
</dbReference>
<dbReference type="STRING" id="48269.A0A183LKX2"/>
<dbReference type="EMBL" id="UZAI01001417">
    <property type="protein sequence ID" value="VDO61726.1"/>
    <property type="molecule type" value="Genomic_DNA"/>
</dbReference>